<evidence type="ECO:0000256" key="1">
    <source>
        <dbReference type="SAM" id="MobiDB-lite"/>
    </source>
</evidence>
<dbReference type="InterPro" id="IPR000835">
    <property type="entry name" value="HTH_MarR-typ"/>
</dbReference>
<feature type="region of interest" description="Disordered" evidence="1">
    <location>
        <begin position="152"/>
        <end position="174"/>
    </location>
</feature>
<keyword evidence="3" id="KW-0238">DNA-binding</keyword>
<organism evidence="3 4">
    <name type="scientific">Bordetella genomosp. 4</name>
    <dbReference type="NCBI Taxonomy" id="463044"/>
    <lineage>
        <taxon>Bacteria</taxon>
        <taxon>Pseudomonadati</taxon>
        <taxon>Pseudomonadota</taxon>
        <taxon>Betaproteobacteria</taxon>
        <taxon>Burkholderiales</taxon>
        <taxon>Alcaligenaceae</taxon>
        <taxon>Bordetella</taxon>
    </lineage>
</organism>
<keyword evidence="4" id="KW-1185">Reference proteome</keyword>
<name>A0A261TN96_9BORD</name>
<dbReference type="RefSeq" id="WP_094839174.1">
    <property type="nucleotide sequence ID" value="NZ_NEVQ01000022.1"/>
</dbReference>
<feature type="domain" description="HTH marR-type" evidence="2">
    <location>
        <begin position="17"/>
        <end position="146"/>
    </location>
</feature>
<evidence type="ECO:0000313" key="4">
    <source>
        <dbReference type="Proteomes" id="UP000216885"/>
    </source>
</evidence>
<dbReference type="InterPro" id="IPR036388">
    <property type="entry name" value="WH-like_DNA-bd_sf"/>
</dbReference>
<evidence type="ECO:0000259" key="2">
    <source>
        <dbReference type="PROSITE" id="PS50995"/>
    </source>
</evidence>
<dbReference type="PANTHER" id="PTHR33164:SF57">
    <property type="entry name" value="MARR-FAMILY TRANSCRIPTIONAL REGULATOR"/>
    <property type="match status" value="1"/>
</dbReference>
<dbReference type="Pfam" id="PF12802">
    <property type="entry name" value="MarR_2"/>
    <property type="match status" value="1"/>
</dbReference>
<dbReference type="PROSITE" id="PS50995">
    <property type="entry name" value="HTH_MARR_2"/>
    <property type="match status" value="1"/>
</dbReference>
<dbReference type="GO" id="GO:0003700">
    <property type="term" value="F:DNA-binding transcription factor activity"/>
    <property type="evidence" value="ECO:0007669"/>
    <property type="project" value="InterPro"/>
</dbReference>
<dbReference type="PANTHER" id="PTHR33164">
    <property type="entry name" value="TRANSCRIPTIONAL REGULATOR, MARR FAMILY"/>
    <property type="match status" value="1"/>
</dbReference>
<dbReference type="InterPro" id="IPR039422">
    <property type="entry name" value="MarR/SlyA-like"/>
</dbReference>
<dbReference type="InterPro" id="IPR036390">
    <property type="entry name" value="WH_DNA-bd_sf"/>
</dbReference>
<dbReference type="SMART" id="SM00347">
    <property type="entry name" value="HTH_MARR"/>
    <property type="match status" value="1"/>
</dbReference>
<protein>
    <submittedName>
        <fullName evidence="3">DNA-binding protein</fullName>
    </submittedName>
</protein>
<dbReference type="GO" id="GO:0003677">
    <property type="term" value="F:DNA binding"/>
    <property type="evidence" value="ECO:0007669"/>
    <property type="project" value="UniProtKB-KW"/>
</dbReference>
<comment type="caution">
    <text evidence="3">The sequence shown here is derived from an EMBL/GenBank/DDBJ whole genome shotgun (WGS) entry which is preliminary data.</text>
</comment>
<dbReference type="Proteomes" id="UP000216885">
    <property type="component" value="Unassembled WGS sequence"/>
</dbReference>
<proteinExistence type="predicted"/>
<gene>
    <name evidence="3" type="ORF">CAL20_23380</name>
</gene>
<dbReference type="PRINTS" id="PR00598">
    <property type="entry name" value="HTHMARR"/>
</dbReference>
<dbReference type="GO" id="GO:0006950">
    <property type="term" value="P:response to stress"/>
    <property type="evidence" value="ECO:0007669"/>
    <property type="project" value="TreeGrafter"/>
</dbReference>
<dbReference type="SUPFAM" id="SSF46785">
    <property type="entry name" value="Winged helix' DNA-binding domain"/>
    <property type="match status" value="1"/>
</dbReference>
<dbReference type="Gene3D" id="1.10.10.10">
    <property type="entry name" value="Winged helix-like DNA-binding domain superfamily/Winged helix DNA-binding domain"/>
    <property type="match status" value="1"/>
</dbReference>
<sequence length="174" mass="19661">MPSVPVQRPFHLAEMPMYCLYQAWSQASPMFVRLCEGRFGITRREWRLLAAVVEYGPLTSAELAATARLDLVRTSRALGSLCGKGWVDRVRDTDDKRITNVMATESGQALYRTMLPEIARLNDLLMADLTPDEGRQLLHLLQLVAQRGERMSTENVVADKASRRQGGTRRSRAR</sequence>
<reference evidence="3 4" key="1">
    <citation type="submission" date="2017-05" db="EMBL/GenBank/DDBJ databases">
        <title>Complete and WGS of Bordetella genogroups.</title>
        <authorList>
            <person name="Spilker T."/>
            <person name="LiPuma J."/>
        </authorList>
    </citation>
    <scope>NUCLEOTIDE SEQUENCE [LARGE SCALE GENOMIC DNA]</scope>
    <source>
        <strain evidence="3 4">AU9919</strain>
    </source>
</reference>
<dbReference type="AlphaFoldDB" id="A0A261TN96"/>
<evidence type="ECO:0000313" key="3">
    <source>
        <dbReference type="EMBL" id="OZI50771.1"/>
    </source>
</evidence>
<dbReference type="EMBL" id="NEVQ01000022">
    <property type="protein sequence ID" value="OZI50771.1"/>
    <property type="molecule type" value="Genomic_DNA"/>
</dbReference>
<accession>A0A261TN96</accession>